<organism evidence="1 2">
    <name type="scientific">Rheinheimera mesophila</name>
    <dbReference type="NCBI Taxonomy" id="1547515"/>
    <lineage>
        <taxon>Bacteria</taxon>
        <taxon>Pseudomonadati</taxon>
        <taxon>Pseudomonadota</taxon>
        <taxon>Gammaproteobacteria</taxon>
        <taxon>Chromatiales</taxon>
        <taxon>Chromatiaceae</taxon>
        <taxon>Rheinheimera</taxon>
    </lineage>
</organism>
<dbReference type="AlphaFoldDB" id="A0A3P3QF46"/>
<evidence type="ECO:0000313" key="2">
    <source>
        <dbReference type="Proteomes" id="UP000276260"/>
    </source>
</evidence>
<comment type="caution">
    <text evidence="1">The sequence shown here is derived from an EMBL/GenBank/DDBJ whole genome shotgun (WGS) entry which is preliminary data.</text>
</comment>
<dbReference type="Proteomes" id="UP000276260">
    <property type="component" value="Unassembled WGS sequence"/>
</dbReference>
<evidence type="ECO:0000313" key="1">
    <source>
        <dbReference type="EMBL" id="RRJ19832.1"/>
    </source>
</evidence>
<protein>
    <submittedName>
        <fullName evidence="1">Uncharacterized protein</fullName>
    </submittedName>
</protein>
<name>A0A3P3QF46_9GAMM</name>
<dbReference type="RefSeq" id="WP_046520792.1">
    <property type="nucleotide sequence ID" value="NZ_LAVS01000086.1"/>
</dbReference>
<proteinExistence type="predicted"/>
<reference evidence="1 2" key="1">
    <citation type="submission" date="2018-11" db="EMBL/GenBank/DDBJ databases">
        <title>Draft genome analysis of Rheinheimera mesophila isolated from an industrial waste site.</title>
        <authorList>
            <person name="Yu Q."/>
            <person name="Qi Y."/>
            <person name="Zhang H."/>
            <person name="Lu Y."/>
            <person name="Pu J."/>
        </authorList>
    </citation>
    <scope>NUCLEOTIDE SEQUENCE [LARGE SCALE GENOMIC DNA]</scope>
    <source>
        <strain evidence="1 2">IITR13</strain>
    </source>
</reference>
<dbReference type="EMBL" id="RRCF01000004">
    <property type="protein sequence ID" value="RRJ19832.1"/>
    <property type="molecule type" value="Genomic_DNA"/>
</dbReference>
<keyword evidence="2" id="KW-1185">Reference proteome</keyword>
<sequence length="60" mass="6720">MDLFIYSNLSIAYALLADSVERTEPAEKPVSLVLYFTATMNQQMTDTQSVAEFWALASLL</sequence>
<accession>A0A3P3QF46</accession>
<gene>
    <name evidence="1" type="ORF">EIK76_15500</name>
</gene>